<organism evidence="1 2">
    <name type="scientific">Periconia digitata</name>
    <dbReference type="NCBI Taxonomy" id="1303443"/>
    <lineage>
        <taxon>Eukaryota</taxon>
        <taxon>Fungi</taxon>
        <taxon>Dikarya</taxon>
        <taxon>Ascomycota</taxon>
        <taxon>Pezizomycotina</taxon>
        <taxon>Dothideomycetes</taxon>
        <taxon>Pleosporomycetidae</taxon>
        <taxon>Pleosporales</taxon>
        <taxon>Massarineae</taxon>
        <taxon>Periconiaceae</taxon>
        <taxon>Periconia</taxon>
    </lineage>
</organism>
<dbReference type="OrthoDB" id="2410195at2759"/>
<sequence>MNSNHAEELARATELLADHCREGPMNAGKTLSMVMGVQSLLFQMEPITFLQHAAYQSQVIACLHWLGKFQVLAYLPLDSEQGLAVQDLAELADVPAEVLSRVTALMSSCQFLSVPTIGFVAHTPLSANFVQRPAQLDAAMFLCETAVPASLKMTSNEFPALRVDWENPRVQRLWPRFFVSAMGGAAHDSEILELLDWAGMEPRISPSTPSSSFQSLGGGISGGGVGGGGRGRVVMVGHNADDAGFRQLALEHPKLHFILQSSSGHNTADTIKRGNKNLQSSDVSEISNVTLCQRNPGTPQSIKDANCYLVSATNNLTTTTTLIQVRAELQAHLSVLRANRAAVLILTSTVATPLTTGPVLPYAIPLTQVRDLQLLQITGTPYLTLPDLLDTVKSVQDGHGGLTVVKQLHTANSTLLGLGIRYQSI</sequence>
<reference evidence="1" key="1">
    <citation type="submission" date="2023-01" db="EMBL/GenBank/DDBJ databases">
        <authorList>
            <person name="Van Ghelder C."/>
            <person name="Rancurel C."/>
        </authorList>
    </citation>
    <scope>NUCLEOTIDE SEQUENCE</scope>
    <source>
        <strain evidence="1">CNCM I-4278</strain>
    </source>
</reference>
<evidence type="ECO:0000313" key="2">
    <source>
        <dbReference type="Proteomes" id="UP001152607"/>
    </source>
</evidence>
<dbReference type="PANTHER" id="PTHR43712">
    <property type="entry name" value="PUTATIVE (AFU_ORTHOLOGUE AFUA_4G14580)-RELATED"/>
    <property type="match status" value="1"/>
</dbReference>
<protein>
    <submittedName>
        <fullName evidence="1">Uncharacterized protein</fullName>
    </submittedName>
</protein>
<dbReference type="PANTHER" id="PTHR43712:SF15">
    <property type="entry name" value="MONODICTYPHENONE CLUSTER TRANSCRIPTIONAL COACTIVATOR MDPA"/>
    <property type="match status" value="1"/>
</dbReference>
<accession>A0A9W4XHD7</accession>
<keyword evidence="2" id="KW-1185">Reference proteome</keyword>
<comment type="caution">
    <text evidence="1">The sequence shown here is derived from an EMBL/GenBank/DDBJ whole genome shotgun (WGS) entry which is preliminary data.</text>
</comment>
<dbReference type="EMBL" id="CAOQHR010000003">
    <property type="protein sequence ID" value="CAI6332003.1"/>
    <property type="molecule type" value="Genomic_DNA"/>
</dbReference>
<dbReference type="AlphaFoldDB" id="A0A9W4XHD7"/>
<gene>
    <name evidence="1" type="ORF">PDIGIT_LOCUS5032</name>
</gene>
<proteinExistence type="predicted"/>
<name>A0A9W4XHD7_9PLEO</name>
<dbReference type="Proteomes" id="UP001152607">
    <property type="component" value="Unassembled WGS sequence"/>
</dbReference>
<evidence type="ECO:0000313" key="1">
    <source>
        <dbReference type="EMBL" id="CAI6332003.1"/>
    </source>
</evidence>